<dbReference type="Proteomes" id="UP000019460">
    <property type="component" value="Unassembled WGS sequence"/>
</dbReference>
<protein>
    <submittedName>
        <fullName evidence="1">Uncharacterized protein</fullName>
    </submittedName>
</protein>
<dbReference type="OrthoDB" id="8965824at2"/>
<dbReference type="STRING" id="1249627.D779_0280"/>
<evidence type="ECO:0000313" key="2">
    <source>
        <dbReference type="Proteomes" id="UP000019460"/>
    </source>
</evidence>
<name>W9VH73_9GAMM</name>
<proteinExistence type="predicted"/>
<sequence length="174" mass="19676">MDPSQVASGTLDPRQIFIKSQKGLQEIQTRAFKLPARLRRLLLMVDGRSTLGDLMRRYENLGDDLEDQFQRLVADGFLVERRSARNQDDRNESQVFNLDKAKGFARFVILGALGPAGSHRAERIERCVNPEDLYLEIQDLCDTLPSLLSSRQAKHVLDQLEPLMASLSAHRSDG</sequence>
<keyword evidence="2" id="KW-1185">Reference proteome</keyword>
<dbReference type="EMBL" id="AONC01000012">
    <property type="protein sequence ID" value="EXJ16346.1"/>
    <property type="molecule type" value="Genomic_DNA"/>
</dbReference>
<dbReference type="AlphaFoldDB" id="W9VH73"/>
<comment type="caution">
    <text evidence="1">The sequence shown here is derived from an EMBL/GenBank/DDBJ whole genome shotgun (WGS) entry which is preliminary data.</text>
</comment>
<accession>W9VH73</accession>
<organism evidence="1 2">
    <name type="scientific">Imhoffiella purpurea</name>
    <dbReference type="NCBI Taxonomy" id="1249627"/>
    <lineage>
        <taxon>Bacteria</taxon>
        <taxon>Pseudomonadati</taxon>
        <taxon>Pseudomonadota</taxon>
        <taxon>Gammaproteobacteria</taxon>
        <taxon>Chromatiales</taxon>
        <taxon>Chromatiaceae</taxon>
        <taxon>Imhoffiella</taxon>
    </lineage>
</organism>
<evidence type="ECO:0000313" key="1">
    <source>
        <dbReference type="EMBL" id="EXJ16346.1"/>
    </source>
</evidence>
<gene>
    <name evidence="1" type="ORF">D779_0280</name>
</gene>
<dbReference type="RefSeq" id="WP_043749958.1">
    <property type="nucleotide sequence ID" value="NZ_AONC01000012.1"/>
</dbReference>
<reference evidence="1 2" key="1">
    <citation type="submission" date="2012-11" db="EMBL/GenBank/DDBJ databases">
        <title>Genome assembly of Thiorhodococcus sp. AK35.</title>
        <authorList>
            <person name="Nupur N."/>
            <person name="Khatri I."/>
            <person name="Subramanian S."/>
            <person name="Pinnaka A."/>
        </authorList>
    </citation>
    <scope>NUCLEOTIDE SEQUENCE [LARGE SCALE GENOMIC DNA]</scope>
    <source>
        <strain evidence="1 2">AK35</strain>
    </source>
</reference>
<dbReference type="eggNOG" id="ENOG5033EJS">
    <property type="taxonomic scope" value="Bacteria"/>
</dbReference>